<feature type="non-terminal residue" evidence="1">
    <location>
        <position position="111"/>
    </location>
</feature>
<accession>A0A8T2Z4U3</accession>
<gene>
    <name evidence="1" type="ORF">H0E87_005812</name>
</gene>
<comment type="caution">
    <text evidence="1">The sequence shown here is derived from an EMBL/GenBank/DDBJ whole genome shotgun (WGS) entry which is preliminary data.</text>
</comment>
<protein>
    <submittedName>
        <fullName evidence="1">Uncharacterized protein</fullName>
    </submittedName>
</protein>
<evidence type="ECO:0000313" key="2">
    <source>
        <dbReference type="Proteomes" id="UP000807159"/>
    </source>
</evidence>
<feature type="non-terminal residue" evidence="1">
    <location>
        <position position="1"/>
    </location>
</feature>
<dbReference type="EMBL" id="JACEGQ020000003">
    <property type="protein sequence ID" value="KAH8512319.1"/>
    <property type="molecule type" value="Genomic_DNA"/>
</dbReference>
<reference evidence="1" key="1">
    <citation type="journal article" date="2021" name="J. Hered.">
        <title>Genome Assembly of Salicaceae Populus deltoides (Eastern Cottonwood) I-69 Based on Nanopore Sequencing and Hi-C Technologies.</title>
        <authorList>
            <person name="Bai S."/>
            <person name="Wu H."/>
            <person name="Zhang J."/>
            <person name="Pan Z."/>
            <person name="Zhao W."/>
            <person name="Li Z."/>
            <person name="Tong C."/>
        </authorList>
    </citation>
    <scope>NUCLEOTIDE SEQUENCE</scope>
    <source>
        <tissue evidence="1">Leaf</tissue>
    </source>
</reference>
<sequence length="111" mass="12293">KAGLCAVGYKEFQGSFIRFHRRHRMVGLCEASSRGLCAAGYEVYQGSFARFFRRCRNGLREAPCAPQSLEDFCFDVIVIDALPLDVDVCSAGQCLFVNAVGVLNETVSFTR</sequence>
<name>A0A8T2Z4U3_POPDE</name>
<organism evidence="1 2">
    <name type="scientific">Populus deltoides</name>
    <name type="common">Eastern poplar</name>
    <name type="synonym">Eastern cottonwood</name>
    <dbReference type="NCBI Taxonomy" id="3696"/>
    <lineage>
        <taxon>Eukaryota</taxon>
        <taxon>Viridiplantae</taxon>
        <taxon>Streptophyta</taxon>
        <taxon>Embryophyta</taxon>
        <taxon>Tracheophyta</taxon>
        <taxon>Spermatophyta</taxon>
        <taxon>Magnoliopsida</taxon>
        <taxon>eudicotyledons</taxon>
        <taxon>Gunneridae</taxon>
        <taxon>Pentapetalae</taxon>
        <taxon>rosids</taxon>
        <taxon>fabids</taxon>
        <taxon>Malpighiales</taxon>
        <taxon>Salicaceae</taxon>
        <taxon>Saliceae</taxon>
        <taxon>Populus</taxon>
    </lineage>
</organism>
<proteinExistence type="predicted"/>
<dbReference type="Proteomes" id="UP000807159">
    <property type="component" value="Chromosome 3"/>
</dbReference>
<evidence type="ECO:0000313" key="1">
    <source>
        <dbReference type="EMBL" id="KAH8512319.1"/>
    </source>
</evidence>
<dbReference type="AlphaFoldDB" id="A0A8T2Z4U3"/>
<keyword evidence="2" id="KW-1185">Reference proteome</keyword>